<dbReference type="Proteomes" id="UP000242457">
    <property type="component" value="Unassembled WGS sequence"/>
</dbReference>
<dbReference type="EMBL" id="KZ288192">
    <property type="protein sequence ID" value="PBC34203.1"/>
    <property type="molecule type" value="Genomic_DNA"/>
</dbReference>
<feature type="region of interest" description="Disordered" evidence="1">
    <location>
        <begin position="1215"/>
        <end position="1236"/>
    </location>
</feature>
<gene>
    <name evidence="3" type="ORF">APICC_06543</name>
</gene>
<dbReference type="Pfam" id="PF13926">
    <property type="entry name" value="DUF4211"/>
    <property type="match status" value="1"/>
</dbReference>
<feature type="region of interest" description="Disordered" evidence="1">
    <location>
        <begin position="390"/>
        <end position="464"/>
    </location>
</feature>
<accession>A0A2A3EQY4</accession>
<feature type="compositionally biased region" description="Basic and acidic residues" evidence="1">
    <location>
        <begin position="746"/>
        <end position="767"/>
    </location>
</feature>
<feature type="region of interest" description="Disordered" evidence="1">
    <location>
        <begin position="349"/>
        <end position="376"/>
    </location>
</feature>
<dbReference type="PANTHER" id="PTHR14689:SF0">
    <property type="entry name" value="COILED-COIL DOMAIN-CONTAINING PROTEIN 82"/>
    <property type="match status" value="1"/>
</dbReference>
<proteinExistence type="predicted"/>
<keyword evidence="4" id="KW-1185">Reference proteome</keyword>
<evidence type="ECO:0000313" key="3">
    <source>
        <dbReference type="EMBL" id="PBC34203.1"/>
    </source>
</evidence>
<evidence type="ECO:0000313" key="4">
    <source>
        <dbReference type="Proteomes" id="UP000242457"/>
    </source>
</evidence>
<organism evidence="3 4">
    <name type="scientific">Apis cerana cerana</name>
    <name type="common">Oriental honeybee</name>
    <dbReference type="NCBI Taxonomy" id="94128"/>
    <lineage>
        <taxon>Eukaryota</taxon>
        <taxon>Metazoa</taxon>
        <taxon>Ecdysozoa</taxon>
        <taxon>Arthropoda</taxon>
        <taxon>Hexapoda</taxon>
        <taxon>Insecta</taxon>
        <taxon>Pterygota</taxon>
        <taxon>Neoptera</taxon>
        <taxon>Endopterygota</taxon>
        <taxon>Hymenoptera</taxon>
        <taxon>Apocrita</taxon>
        <taxon>Aculeata</taxon>
        <taxon>Apoidea</taxon>
        <taxon>Anthophila</taxon>
        <taxon>Apidae</taxon>
        <taxon>Apis</taxon>
    </lineage>
</organism>
<feature type="compositionally biased region" description="Low complexity" evidence="1">
    <location>
        <begin position="419"/>
        <end position="464"/>
    </location>
</feature>
<dbReference type="GO" id="GO:0005634">
    <property type="term" value="C:nucleus"/>
    <property type="evidence" value="ECO:0007669"/>
    <property type="project" value="TreeGrafter"/>
</dbReference>
<feature type="region of interest" description="Disordered" evidence="1">
    <location>
        <begin position="489"/>
        <end position="604"/>
    </location>
</feature>
<name>A0A2A3EQY4_APICC</name>
<feature type="region of interest" description="Disordered" evidence="1">
    <location>
        <begin position="1026"/>
        <end position="1101"/>
    </location>
</feature>
<reference evidence="3 4" key="1">
    <citation type="submission" date="2014-07" db="EMBL/GenBank/DDBJ databases">
        <title>Genomic and transcriptomic analysis on Apis cerana provide comprehensive insights into honey bee biology.</title>
        <authorList>
            <person name="Diao Q."/>
            <person name="Sun L."/>
            <person name="Zheng H."/>
            <person name="Zheng H."/>
            <person name="Xu S."/>
            <person name="Wang S."/>
            <person name="Zeng Z."/>
            <person name="Hu F."/>
            <person name="Su S."/>
            <person name="Wu J."/>
        </authorList>
    </citation>
    <scope>NUCLEOTIDE SEQUENCE [LARGE SCALE GENOMIC DNA]</scope>
    <source>
        <tissue evidence="3">Pupae without intestine</tissue>
    </source>
</reference>
<dbReference type="InterPro" id="IPR025451">
    <property type="entry name" value="DUF4211"/>
</dbReference>
<feature type="compositionally biased region" description="Polar residues" evidence="1">
    <location>
        <begin position="498"/>
        <end position="518"/>
    </location>
</feature>
<feature type="compositionally biased region" description="Acidic residues" evidence="1">
    <location>
        <begin position="1040"/>
        <end position="1051"/>
    </location>
</feature>
<feature type="compositionally biased region" description="Polar residues" evidence="1">
    <location>
        <begin position="554"/>
        <end position="589"/>
    </location>
</feature>
<feature type="compositionally biased region" description="Polar residues" evidence="1">
    <location>
        <begin position="402"/>
        <end position="418"/>
    </location>
</feature>
<dbReference type="STRING" id="94128.A0A2A3EQY4"/>
<feature type="compositionally biased region" description="Polar residues" evidence="1">
    <location>
        <begin position="367"/>
        <end position="376"/>
    </location>
</feature>
<dbReference type="PANTHER" id="PTHR14689">
    <property type="entry name" value="PHORBOL-ESTER_DAG-TYPE DOMAIN-CONTAINING PROTEIN"/>
    <property type="match status" value="1"/>
</dbReference>
<feature type="region of interest" description="Disordered" evidence="1">
    <location>
        <begin position="735"/>
        <end position="776"/>
    </location>
</feature>
<feature type="compositionally biased region" description="Acidic residues" evidence="1">
    <location>
        <begin position="1160"/>
        <end position="1171"/>
    </location>
</feature>
<feature type="region of interest" description="Disordered" evidence="1">
    <location>
        <begin position="1124"/>
        <end position="1177"/>
    </location>
</feature>
<feature type="domain" description="DUF4211" evidence="2">
    <location>
        <begin position="1362"/>
        <end position="1481"/>
    </location>
</feature>
<feature type="compositionally biased region" description="Polar residues" evidence="1">
    <location>
        <begin position="349"/>
        <end position="360"/>
    </location>
</feature>
<evidence type="ECO:0000256" key="1">
    <source>
        <dbReference type="SAM" id="MobiDB-lite"/>
    </source>
</evidence>
<evidence type="ECO:0000259" key="2">
    <source>
        <dbReference type="Pfam" id="PF13926"/>
    </source>
</evidence>
<sequence>MDPVRPWYATYNRLAASSANSTFQPTTSSTNSDFVSHHLATAATQAVPSTTSQLLLQAAHTTATLAGQPSPFNPGGFLSPPPVGYDVFTPLFHHPNPKQAHYVTQHRQALAQAQVSVTKQNTTTESDIPVLRENYSSAHQSTFFEHQGAATSPTTSTLAWTHQNNAQLPSPFGILPHESVVPSSPGPSSTTKPASGVYENTFNSNFATTQTINNLNSQLTTPSVSAAEFKSSNFPDSKKTVNIRPQSPTVSVKSVVSTSQTNSNQNFFQPVSTTFNSETLANNYSTGNGNQTSNGKIQSSLQHHQSCIVSTTNNTNNTTNKEYRIPQPPARSIASTTIFLNTSIRSVSSQIQDKQSTRNFASPPHKATSTSQQNIQTKAQTKIYPELNTHSSEHRRNEQTSHDNSQSSPISFSIMDSRNLNYTTGNNTNCTNTSGKLNNNQRSQSNNNLQTHSQQPQQQQQQQQFHVLNQQQQQQQTSYRHYLTGSTADSEYHHSARSKSATSTDSAYSSNNSTQNGPDCSVVVPRRPSPLQAHSQASPLGHVPSPAYPMYNSPMATMSSPSPLQQHTENANQCASGSSYKGTVQQQVTPPSPLDVTVPRPASQGQVAYSSVITRALGTAENKTNYNTDSKTYDRQQQDFSQTQKQVCWENENRQTNNRKFSITLYTGGNSEVNPQTLPIQQQVQRVLNVSDRQQSYFESSQVTLQDLSSCRGDPMSIVKNLQTLQGSCQVQQQTTVSVAPTEQQKQIEERRKADSNKKRKSLEKSGHNSLNEISGTTTMTEYLNRIPPPAHHNTNQQQQNGYFDFERWNLPPPPTKMFPTASGAFSSQSTLHSNNFVGSPAHQHQSLMVPHHHAPPPIPYFPAFHIPSSHHHSHEFQSSVEITPIGFGENSANQNPNYNQDIRDDQPKVIVPNIEEELGFLQQNQQLIQTVSILNKDFKRSNKDPNSGFMTSYLKFLQGEREPSPPPAIRGGRKATWNRSKPYIPMEPKKSVESLVNGEIMKTQIEKPPPPKETPVIDYTNDPRYFPLPKERKKQNFDSSDDGFTSDDDFLFPPKKSDKKVTNTNTSNIMEVTVKSEGKSKKGRPIKPGGPTDRKRKAAAAAAAAAEAAMITTINKISKKYEEVDPLLLPPRRETSRRKAKEKTSVKQFLDRQQGIDYFDNDEEQGDSDSDPAWTPAVKLVGDEEEKKKKRGRPVITKKSRKILEEEDYSPSDVVVSKKSSRKKHETPSKTSNVTGKLSCKIDEKLLASISDEDIDISPFKHFVDELDDVSGEFVVIKTDLNEEYPPLWRIDGKTLLQKYEPFKSNGKTLYRNISTYSGWAPQNRHIYQQVPVKFLQQGKAETIVEFLRDEMIIDNNECIDKSMKDTEKYQDNFEVYIQTLISQALDSNFLTEIFQEQDDYFLSNVKTVDEVTEERKQRLLSTTKWRSNVINAISTWPCLNVLKDIPFTEYKGKSCAGCQQFKIHARVLLYGQPYNATTLEGSPPDPRIPQEKDFLLCRICQAKVALYNKVAHQKYLMFLECARRVADKRIADPHKDTTIILNELLADETWLNQLFKEVRTIWAEIDNLEHQAKTKSSSKSIFSSTASSAEEMNENVSIKQPIEMTANISDSQVPTQKTEETSEIVSCDSIKDLVCIDLMDMKETKHLNIVF</sequence>
<protein>
    <recommendedName>
        <fullName evidence="2">DUF4211 domain-containing protein</fullName>
    </recommendedName>
</protein>
<dbReference type="OrthoDB" id="21499at2759"/>
<feature type="compositionally biased region" description="Basic and acidic residues" evidence="1">
    <location>
        <begin position="391"/>
        <end position="401"/>
    </location>
</feature>